<dbReference type="EMBL" id="CP000033">
    <property type="protein sequence ID" value="AAV42379.1"/>
    <property type="molecule type" value="Genomic_DNA"/>
</dbReference>
<keyword evidence="2" id="KW-1185">Reference proteome</keyword>
<dbReference type="InterPro" id="IPR027607">
    <property type="entry name" value="Surf_Exclu_SEC10/PgrA"/>
</dbReference>
<gene>
    <name evidence="1" type="ordered locus">LBA0494</name>
</gene>
<dbReference type="HOGENOM" id="CLU_823342_0_0_9"/>
<dbReference type="PATRIC" id="fig|272621.13.peg.472"/>
<dbReference type="BioCyc" id="LACI272621:G1G49-519-MONOMER"/>
<proteinExistence type="predicted"/>
<organism evidence="2">
    <name type="scientific">Lactobacillus acidophilus (strain ATCC 700396 / NCK56 / N2 / NCFM)</name>
    <dbReference type="NCBI Taxonomy" id="272621"/>
    <lineage>
        <taxon>Bacteria</taxon>
        <taxon>Bacillati</taxon>
        <taxon>Bacillota</taxon>
        <taxon>Bacilli</taxon>
        <taxon>Lactobacillales</taxon>
        <taxon>Lactobacillaceae</taxon>
        <taxon>Lactobacillus</taxon>
    </lineage>
</organism>
<dbReference type="RefSeq" id="WP_003546206.1">
    <property type="nucleotide sequence ID" value="NC_006814.3"/>
</dbReference>
<dbReference type="KEGG" id="lac:LBA0494"/>
<evidence type="ECO:0000313" key="1">
    <source>
        <dbReference type="EMBL" id="AAV42379.1"/>
    </source>
</evidence>
<name>Q5FLP5_LACAC</name>
<dbReference type="AlphaFoldDB" id="Q5FLP5"/>
<dbReference type="eggNOG" id="COG1196">
    <property type="taxonomic scope" value="Bacteria"/>
</dbReference>
<evidence type="ECO:0000313" key="2">
    <source>
        <dbReference type="Proteomes" id="UP000006381"/>
    </source>
</evidence>
<dbReference type="Proteomes" id="UP000006381">
    <property type="component" value="Chromosome"/>
</dbReference>
<protein>
    <submittedName>
        <fullName evidence="1">Putative surface exclusion protein</fullName>
    </submittedName>
</protein>
<dbReference type="STRING" id="272621.LBA0494"/>
<sequence>MSKKIFTKLLTSICLMGPISTTIQITPQVVQAASNKVQVKGSKKIRLYNSKGKKTKYYAYPGKRYAYSTKKKLKIGKKTYLAYKLNANSYWLLAKNAKVVKNTTSTVPTSYSQATIKLPSGYTLSGLLEAYKGAPSESFIDASMKGMEINNFSRVAKGESSSDKRVINPSKLTASDQKELTEFALKIINSAREQLGLHPWIYSSGTQQLANDIAKEYQDNGRSISDGDHYISGIVRACKKNGLDLDDNYVEDMAGFSIKKTTMPMGEMKKDIYFGLKQMIFGFTGSGESTRNNKSLYREWEHAGDLFNTQDSVHDGDYNYYGFSISKTGNTYSMHFISVPNFVVESSKYNVGFKP</sequence>
<reference evidence="1 2" key="1">
    <citation type="journal article" date="2005" name="Proc. Natl. Acad. Sci. U.S.A.">
        <title>Complete genome sequence of the probiotic lactic acid bacterium Lactobacillus acidophilus NCFM.</title>
        <authorList>
            <person name="Altermann E."/>
            <person name="Russell W.M."/>
            <person name="Azcarate-Peril M.A."/>
            <person name="Barrangou R."/>
            <person name="Buck B.L."/>
            <person name="McAuliffe O."/>
            <person name="Souther N."/>
            <person name="Dobson A."/>
            <person name="Duong T."/>
            <person name="Callanan M."/>
            <person name="Lick S."/>
            <person name="Hamrick A."/>
            <person name="Cano R."/>
            <person name="Klaenhammer T.R."/>
        </authorList>
    </citation>
    <scope>NUCLEOTIDE SEQUENCE [LARGE SCALE GENOMIC DNA]</scope>
    <source>
        <strain evidence="2">ATCC 700396 / NCK56 / N2 / NCFM</strain>
    </source>
</reference>
<dbReference type="GeneID" id="93290377"/>
<accession>Q5FLP5</accession>
<dbReference type="OrthoDB" id="2276727at2"/>
<dbReference type="NCBIfam" id="TIGR04320">
    <property type="entry name" value="Surf_Exclu_PgrA"/>
    <property type="match status" value="1"/>
</dbReference>